<feature type="transmembrane region" description="Helical" evidence="7">
    <location>
        <begin position="257"/>
        <end position="279"/>
    </location>
</feature>
<evidence type="ECO:0000256" key="7">
    <source>
        <dbReference type="SAM" id="Phobius"/>
    </source>
</evidence>
<dbReference type="PANTHER" id="PTHR43394:SF1">
    <property type="entry name" value="ATP-BINDING CASSETTE SUB-FAMILY B MEMBER 10, MITOCHONDRIAL"/>
    <property type="match status" value="1"/>
</dbReference>
<sequence>MKKSNGIFIIKKVVPLVVKAAPIPILINFILGILHGGMWGVITIVQQNFFDTINNYIVKKDSINTVFVSLAIMIISYLVVHILNGVDNCNAEVLEDYINGKLSLILQDKASNLSADRFEDTNCLDDINKATEGKRNAVKFTFTLKDIIAFYIPYFTVMTWYLFSLKPILAFSTMLVFLPTILTHFVKSKVGSDIEEASAPVRRENKYYEDCMTSREYYKETRMLGAFSFFLKKYKESLNSLNTYKFNGDMKTCRIEVGLKLVTVAGYCGILWMLFTALINNEITVGAFSAVFYSISTLYTIMEEVIFYEIGGMSQNYGTITNFIRFLDLEEIKGEDIEVKWGDIYLNNVSYAYPNTQKKVINNVSLTWKKGETIAIVGENGAGKSTLVKLLVGLYPIELGEGYINNINYRKLSKKTLFKDKSAVFQNFQRYQMTMEENIKISELFNQKSKEELDSICKDVGIEAEDKEFNQGYETMLSKEFGGVDISGGIWQRIAIARALYRESHYIILDEPTSAIDPLEEARIYDNFAEITKKKSALIVTHRLGSVRLADKIIVLKKGEIVENGTHSELMKLNGEYARLFESQKKLYL</sequence>
<dbReference type="PROSITE" id="PS50893">
    <property type="entry name" value="ABC_TRANSPORTER_2"/>
    <property type="match status" value="1"/>
</dbReference>
<keyword evidence="3" id="KW-0547">Nucleotide-binding</keyword>
<comment type="caution">
    <text evidence="9">The sequence shown here is derived from an EMBL/GenBank/DDBJ whole genome shotgun (WGS) entry which is preliminary data.</text>
</comment>
<feature type="transmembrane region" description="Helical" evidence="7">
    <location>
        <begin position="142"/>
        <end position="162"/>
    </location>
</feature>
<dbReference type="EMBL" id="QROT01000001">
    <property type="protein sequence ID" value="RHL47883.1"/>
    <property type="molecule type" value="Genomic_DNA"/>
</dbReference>
<feature type="transmembrane region" description="Helical" evidence="7">
    <location>
        <begin position="62"/>
        <end position="80"/>
    </location>
</feature>
<dbReference type="GO" id="GO:0016887">
    <property type="term" value="F:ATP hydrolysis activity"/>
    <property type="evidence" value="ECO:0007669"/>
    <property type="project" value="InterPro"/>
</dbReference>
<feature type="domain" description="ABC transporter" evidence="8">
    <location>
        <begin position="344"/>
        <end position="583"/>
    </location>
</feature>
<dbReference type="Proteomes" id="UP000283314">
    <property type="component" value="Unassembled WGS sequence"/>
</dbReference>
<evidence type="ECO:0000256" key="1">
    <source>
        <dbReference type="ARBA" id="ARBA00004651"/>
    </source>
</evidence>
<evidence type="ECO:0000259" key="8">
    <source>
        <dbReference type="PROSITE" id="PS50893"/>
    </source>
</evidence>
<evidence type="ECO:0000313" key="9">
    <source>
        <dbReference type="EMBL" id="RHL47883.1"/>
    </source>
</evidence>
<dbReference type="RefSeq" id="WP_118379038.1">
    <property type="nucleotide sequence ID" value="NZ_CABJDQ010000001.1"/>
</dbReference>
<evidence type="ECO:0000256" key="3">
    <source>
        <dbReference type="ARBA" id="ARBA00022741"/>
    </source>
</evidence>
<dbReference type="GO" id="GO:0005524">
    <property type="term" value="F:ATP binding"/>
    <property type="evidence" value="ECO:0007669"/>
    <property type="project" value="UniProtKB-KW"/>
</dbReference>
<comment type="subcellular location">
    <subcellularLocation>
        <location evidence="1">Cell membrane</location>
        <topology evidence="1">Multi-pass membrane protein</topology>
    </subcellularLocation>
</comment>
<proteinExistence type="predicted"/>
<dbReference type="Gene3D" id="1.20.1560.10">
    <property type="entry name" value="ABC transporter type 1, transmembrane domain"/>
    <property type="match status" value="1"/>
</dbReference>
<gene>
    <name evidence="9" type="ORF">DW018_00145</name>
</gene>
<protein>
    <submittedName>
        <fullName evidence="9">ABC transporter ATP-binding protein</fullName>
    </submittedName>
</protein>
<name>A0A415LH44_9FIRM</name>
<evidence type="ECO:0000256" key="4">
    <source>
        <dbReference type="ARBA" id="ARBA00022840"/>
    </source>
</evidence>
<dbReference type="AlphaFoldDB" id="A0A415LH44"/>
<dbReference type="PANTHER" id="PTHR43394">
    <property type="entry name" value="ATP-DEPENDENT PERMEASE MDL1, MITOCHONDRIAL"/>
    <property type="match status" value="1"/>
</dbReference>
<dbReference type="SMART" id="SM00382">
    <property type="entry name" value="AAA"/>
    <property type="match status" value="1"/>
</dbReference>
<dbReference type="InterPro" id="IPR039421">
    <property type="entry name" value="Type_1_exporter"/>
</dbReference>
<feature type="transmembrane region" description="Helical" evidence="7">
    <location>
        <begin position="21"/>
        <end position="42"/>
    </location>
</feature>
<dbReference type="GO" id="GO:0015421">
    <property type="term" value="F:ABC-type oligopeptide transporter activity"/>
    <property type="evidence" value="ECO:0007669"/>
    <property type="project" value="TreeGrafter"/>
</dbReference>
<dbReference type="SUPFAM" id="SSF90123">
    <property type="entry name" value="ABC transporter transmembrane region"/>
    <property type="match status" value="1"/>
</dbReference>
<accession>A0A415LH44</accession>
<evidence type="ECO:0000256" key="5">
    <source>
        <dbReference type="ARBA" id="ARBA00022989"/>
    </source>
</evidence>
<dbReference type="Pfam" id="PF00005">
    <property type="entry name" value="ABC_tran"/>
    <property type="match status" value="1"/>
</dbReference>
<evidence type="ECO:0000256" key="6">
    <source>
        <dbReference type="ARBA" id="ARBA00023136"/>
    </source>
</evidence>
<evidence type="ECO:0000256" key="2">
    <source>
        <dbReference type="ARBA" id="ARBA00022692"/>
    </source>
</evidence>
<dbReference type="InterPro" id="IPR003439">
    <property type="entry name" value="ABC_transporter-like_ATP-bd"/>
</dbReference>
<evidence type="ECO:0000313" key="10">
    <source>
        <dbReference type="Proteomes" id="UP000283314"/>
    </source>
</evidence>
<keyword evidence="4 9" id="KW-0067">ATP-binding</keyword>
<dbReference type="InterPro" id="IPR036640">
    <property type="entry name" value="ABC1_TM_sf"/>
</dbReference>
<dbReference type="InterPro" id="IPR027417">
    <property type="entry name" value="P-loop_NTPase"/>
</dbReference>
<dbReference type="CDD" id="cd03228">
    <property type="entry name" value="ABCC_MRP_Like"/>
    <property type="match status" value="1"/>
</dbReference>
<keyword evidence="6 7" id="KW-0472">Membrane</keyword>
<dbReference type="GeneID" id="66465642"/>
<reference evidence="9 10" key="1">
    <citation type="submission" date="2018-08" db="EMBL/GenBank/DDBJ databases">
        <title>A genome reference for cultivated species of the human gut microbiota.</title>
        <authorList>
            <person name="Zou Y."/>
            <person name="Xue W."/>
            <person name="Luo G."/>
        </authorList>
    </citation>
    <scope>NUCLEOTIDE SEQUENCE [LARGE SCALE GENOMIC DNA]</scope>
    <source>
        <strain evidence="9 10">AF37-4</strain>
    </source>
</reference>
<organism evidence="9 10">
    <name type="scientific">Eubacterium ventriosum</name>
    <dbReference type="NCBI Taxonomy" id="39496"/>
    <lineage>
        <taxon>Bacteria</taxon>
        <taxon>Bacillati</taxon>
        <taxon>Bacillota</taxon>
        <taxon>Clostridia</taxon>
        <taxon>Eubacteriales</taxon>
        <taxon>Eubacteriaceae</taxon>
        <taxon>Eubacterium</taxon>
    </lineage>
</organism>
<keyword evidence="2 7" id="KW-0812">Transmembrane</keyword>
<dbReference type="SUPFAM" id="SSF52540">
    <property type="entry name" value="P-loop containing nucleoside triphosphate hydrolases"/>
    <property type="match status" value="1"/>
</dbReference>
<dbReference type="Gene3D" id="3.40.50.300">
    <property type="entry name" value="P-loop containing nucleotide triphosphate hydrolases"/>
    <property type="match status" value="1"/>
</dbReference>
<dbReference type="GO" id="GO:0005886">
    <property type="term" value="C:plasma membrane"/>
    <property type="evidence" value="ECO:0007669"/>
    <property type="project" value="UniProtKB-SubCell"/>
</dbReference>
<keyword evidence="5 7" id="KW-1133">Transmembrane helix</keyword>
<dbReference type="InterPro" id="IPR003593">
    <property type="entry name" value="AAA+_ATPase"/>
</dbReference>